<feature type="domain" description="WW" evidence="8">
    <location>
        <begin position="285"/>
        <end position="319"/>
    </location>
</feature>
<dbReference type="PANTHER" id="PTHR23113:SF368">
    <property type="entry name" value="CELL DIVISION CONTROL PROTEIN 25"/>
    <property type="match status" value="1"/>
</dbReference>
<accession>A0ABR2ZWX3</accession>
<dbReference type="Pfam" id="PF25006">
    <property type="entry name" value="DUF7783"/>
    <property type="match status" value="1"/>
</dbReference>
<proteinExistence type="predicted"/>
<sequence length="1350" mass="150568">MATMTASYRPAATFLPSSSSTSTTVHGIDSVAQQESEFDEDSYPPPLFCRALYDYAAQDPSALTFRTGDVIEILSQQPSGWWDGLLGDERGWFPSNYVVIISEEEAELHLSGTESTVESQTLNNSNQSRHSVVDMSEALMRGSSSDNEQWLENELSETRDSMDELASVTLENQPTSSSDFWMPQVASNGQVSKQALLLRIAENLVPFFVICHQIFYVNTKTGQHSRDLPQENDEDTSDSDLAGLTSQSSSRSGTSASLGYNTDPFNPLQQQQAANPAGFGLLRRSGTPEPWVKKLADDGMSYYYYNREDGAVQWTRPEFSPNGPRTITPQAQTANTSTANRARNPNGTHRLSVYSDSSEIHPDPDTARPHVNGFHSDTPVEQPSTSNAKPEEPELTSAERIAQSLQQALVSPPPELITDLSASARASIHAVVENIQATTSRHPEDDKRMDDLIQSVVLAVRNLLYVAAVPTGQIPSNVLPRDARERQPASSNSPLKPAQRKVTATLSRLVLSARAIQYDSGSSASDTLNRIEMDAEELERAVLSFVLEVQRMQHSGPDGPVLPPTKRLKAVFGTANIGLGLPGAGAAGTWKGFGWLSSDDEKNSPQTALQIEVVDEVIASCNRIYTSLGQLSAAVRTPEQCEVEDIHTFARETTGLISSFLKYVSDINVGHHIVIDAPPETSTNTLYARTVEKARLLVRTLETSVQSVFDDCAEVLSQAQAMRDIELGQPYQERDYACDVLNILVTSLRANLAVVHQTLQSILTLGEEQRDISQGDYSGSIEKRFSRQSLIGVQFGGALRPISIIPRAFDEDQEDLVDMEVAFQRGPVRPRPQVPLEPNRYDPNRRPQNGSLPPSNVSSSHGHDRSDSIAFSDTTVLDSHESELLMDDEQSPRVENYKAKPVKQSDKLLQILGDGVPLPPEEKAWFLGPDSDPTDLLIDADRTVKGGTLKALVERLTTHEQPDPHYSKAFLMTFKSFTTLDELFNVLVERFRIQPPPQLTAEEHKLWVQMKQKLVQARVINTFKSMINDDDVLEKEDMYILNRIREFANSDAAAKQLIILIDRTQASGETKKLIVNTAQAPPPILPKTNKKLKLLDIEPLELARQLTLLESSLYQRIRPMECLQRAREQKSENMDNIAFVIQTSNRIADWVAESVLSKDDSRRRAATVKHLISVADRCRTLNNFSTMIAIISGLNTPPIRRLKRTWEQVSQRYMAQFGACEVTLDSNRNFNKYRSMLAQVIPPCVPFIGVFLSTLQFIQDGNPDVLPGNLINFKKRQKASEVINDIKRWQAHSFNFQQVPAIREYIEDSLSAFSDTRVSSERFWTMSLEREPREREDEKMARLLQESGFL</sequence>
<evidence type="ECO:0000256" key="1">
    <source>
        <dbReference type="ARBA" id="ARBA00022443"/>
    </source>
</evidence>
<evidence type="ECO:0000259" key="9">
    <source>
        <dbReference type="PROSITE" id="PS50212"/>
    </source>
</evidence>
<dbReference type="Gene3D" id="1.10.840.10">
    <property type="entry name" value="Ras guanine-nucleotide exchange factors catalytic domain"/>
    <property type="match status" value="1"/>
</dbReference>
<gene>
    <name evidence="10" type="primary">CDC25</name>
    <name evidence="10" type="ORF">AAF712_006790</name>
</gene>
<dbReference type="CDD" id="cd00155">
    <property type="entry name" value="RasGEF"/>
    <property type="match status" value="1"/>
</dbReference>
<dbReference type="InterPro" id="IPR000651">
    <property type="entry name" value="Ras-like_Gua-exchang_fac_N"/>
</dbReference>
<dbReference type="CDD" id="cd11883">
    <property type="entry name" value="SH3_Sdc25"/>
    <property type="match status" value="1"/>
</dbReference>
<dbReference type="SMART" id="SM00147">
    <property type="entry name" value="RasGEF"/>
    <property type="match status" value="1"/>
</dbReference>
<feature type="domain" description="Ras-GEF" evidence="7">
    <location>
        <begin position="1098"/>
        <end position="1333"/>
    </location>
</feature>
<dbReference type="InterPro" id="IPR001452">
    <property type="entry name" value="SH3_domain"/>
</dbReference>
<keyword evidence="10" id="KW-0132">Cell division</keyword>
<dbReference type="Proteomes" id="UP001437256">
    <property type="component" value="Unassembled WGS sequence"/>
</dbReference>
<feature type="compositionally biased region" description="Low complexity" evidence="5">
    <location>
        <begin position="241"/>
        <end position="259"/>
    </location>
</feature>
<keyword evidence="10" id="KW-0131">Cell cycle</keyword>
<evidence type="ECO:0000259" key="7">
    <source>
        <dbReference type="PROSITE" id="PS50009"/>
    </source>
</evidence>
<organism evidence="10 11">
    <name type="scientific">Marasmius tenuissimus</name>
    <dbReference type="NCBI Taxonomy" id="585030"/>
    <lineage>
        <taxon>Eukaryota</taxon>
        <taxon>Fungi</taxon>
        <taxon>Dikarya</taxon>
        <taxon>Basidiomycota</taxon>
        <taxon>Agaricomycotina</taxon>
        <taxon>Agaricomycetes</taxon>
        <taxon>Agaricomycetidae</taxon>
        <taxon>Agaricales</taxon>
        <taxon>Marasmiineae</taxon>
        <taxon>Marasmiaceae</taxon>
        <taxon>Marasmius</taxon>
    </lineage>
</organism>
<dbReference type="Gene3D" id="2.30.30.40">
    <property type="entry name" value="SH3 Domains"/>
    <property type="match status" value="1"/>
</dbReference>
<dbReference type="PROSITE" id="PS50009">
    <property type="entry name" value="RASGEF_CAT"/>
    <property type="match status" value="1"/>
</dbReference>
<dbReference type="CDD" id="cd06224">
    <property type="entry name" value="REM"/>
    <property type="match status" value="1"/>
</dbReference>
<dbReference type="PROSITE" id="PS50002">
    <property type="entry name" value="SH3"/>
    <property type="match status" value="1"/>
</dbReference>
<dbReference type="InterPro" id="IPR008937">
    <property type="entry name" value="Ras-like_GEF"/>
</dbReference>
<keyword evidence="2 3" id="KW-0344">Guanine-nucleotide releasing factor</keyword>
<feature type="region of interest" description="Disordered" evidence="5">
    <location>
        <begin position="315"/>
        <end position="397"/>
    </location>
</feature>
<dbReference type="InterPro" id="IPR023578">
    <property type="entry name" value="Ras_GEF_dom_sf"/>
</dbReference>
<evidence type="ECO:0000313" key="10">
    <source>
        <dbReference type="EMBL" id="KAL0066165.1"/>
    </source>
</evidence>
<dbReference type="Pfam" id="PF00618">
    <property type="entry name" value="RasGEF_N"/>
    <property type="match status" value="1"/>
</dbReference>
<protein>
    <submittedName>
        <fullName evidence="10">Cell division cycle-related protein</fullName>
    </submittedName>
</protein>
<dbReference type="PROSITE" id="PS50020">
    <property type="entry name" value="WW_DOMAIN_2"/>
    <property type="match status" value="1"/>
</dbReference>
<evidence type="ECO:0000313" key="11">
    <source>
        <dbReference type="Proteomes" id="UP001437256"/>
    </source>
</evidence>
<dbReference type="PRINTS" id="PR00452">
    <property type="entry name" value="SH3DOMAIN"/>
</dbReference>
<dbReference type="CDD" id="cd00201">
    <property type="entry name" value="WW"/>
    <property type="match status" value="1"/>
</dbReference>
<keyword evidence="11" id="KW-1185">Reference proteome</keyword>
<evidence type="ECO:0000256" key="5">
    <source>
        <dbReference type="SAM" id="MobiDB-lite"/>
    </source>
</evidence>
<dbReference type="InterPro" id="IPR001202">
    <property type="entry name" value="WW_dom"/>
</dbReference>
<evidence type="ECO:0000259" key="8">
    <source>
        <dbReference type="PROSITE" id="PS50020"/>
    </source>
</evidence>
<feature type="region of interest" description="Disordered" evidence="5">
    <location>
        <begin position="823"/>
        <end position="868"/>
    </location>
</feature>
<dbReference type="SMART" id="SM00229">
    <property type="entry name" value="RasGEFN"/>
    <property type="match status" value="1"/>
</dbReference>
<dbReference type="SMART" id="SM00326">
    <property type="entry name" value="SH3"/>
    <property type="match status" value="1"/>
</dbReference>
<feature type="compositionally biased region" description="Polar residues" evidence="5">
    <location>
        <begin position="846"/>
        <end position="860"/>
    </location>
</feature>
<feature type="domain" description="SH3" evidence="6">
    <location>
        <begin position="44"/>
        <end position="103"/>
    </location>
</feature>
<evidence type="ECO:0000256" key="4">
    <source>
        <dbReference type="PROSITE-ProRule" id="PRU00192"/>
    </source>
</evidence>
<dbReference type="InterPro" id="IPR001895">
    <property type="entry name" value="RASGEF_cat_dom"/>
</dbReference>
<dbReference type="InterPro" id="IPR036028">
    <property type="entry name" value="SH3-like_dom_sf"/>
</dbReference>
<dbReference type="SUPFAM" id="SSF50044">
    <property type="entry name" value="SH3-domain"/>
    <property type="match status" value="1"/>
</dbReference>
<dbReference type="Pfam" id="PF00018">
    <property type="entry name" value="SH3_1"/>
    <property type="match status" value="1"/>
</dbReference>
<feature type="compositionally biased region" description="Basic and acidic residues" evidence="5">
    <location>
        <begin position="358"/>
        <end position="368"/>
    </location>
</feature>
<reference evidence="10 11" key="1">
    <citation type="submission" date="2024-05" db="EMBL/GenBank/DDBJ databases">
        <title>A draft genome resource for the thread blight pathogen Marasmius tenuissimus strain MS-2.</title>
        <authorList>
            <person name="Yulfo-Soto G.E."/>
            <person name="Baruah I.K."/>
            <person name="Amoako-Attah I."/>
            <person name="Bukari Y."/>
            <person name="Meinhardt L.W."/>
            <person name="Bailey B.A."/>
            <person name="Cohen S.P."/>
        </authorList>
    </citation>
    <scope>NUCLEOTIDE SEQUENCE [LARGE SCALE GENOMIC DNA]</scope>
    <source>
        <strain evidence="10 11">MS-2</strain>
    </source>
</reference>
<feature type="region of interest" description="Disordered" evidence="5">
    <location>
        <begin position="222"/>
        <end position="271"/>
    </location>
</feature>
<dbReference type="InterPro" id="IPR036964">
    <property type="entry name" value="RASGEF_cat_dom_sf"/>
</dbReference>
<dbReference type="SMART" id="SM00456">
    <property type="entry name" value="WW"/>
    <property type="match status" value="1"/>
</dbReference>
<feature type="compositionally biased region" description="Polar residues" evidence="5">
    <location>
        <begin position="323"/>
        <end position="357"/>
    </location>
</feature>
<dbReference type="PROSITE" id="PS50212">
    <property type="entry name" value="RASGEF_NTER"/>
    <property type="match status" value="1"/>
</dbReference>
<dbReference type="Gene3D" id="2.20.70.10">
    <property type="match status" value="1"/>
</dbReference>
<dbReference type="SUPFAM" id="SSF48366">
    <property type="entry name" value="Ras GEF"/>
    <property type="match status" value="1"/>
</dbReference>
<dbReference type="PANTHER" id="PTHR23113">
    <property type="entry name" value="GUANINE NUCLEOTIDE EXCHANGE FACTOR"/>
    <property type="match status" value="1"/>
</dbReference>
<comment type="caution">
    <text evidence="10">The sequence shown here is derived from an EMBL/GenBank/DDBJ whole genome shotgun (WGS) entry which is preliminary data.</text>
</comment>
<feature type="compositionally biased region" description="Polar residues" evidence="5">
    <location>
        <begin position="379"/>
        <end position="388"/>
    </location>
</feature>
<feature type="region of interest" description="Disordered" evidence="5">
    <location>
        <begin position="477"/>
        <end position="501"/>
    </location>
</feature>
<name>A0ABR2ZWX3_9AGAR</name>
<dbReference type="EMBL" id="JBBXMP010000038">
    <property type="protein sequence ID" value="KAL0066165.1"/>
    <property type="molecule type" value="Genomic_DNA"/>
</dbReference>
<evidence type="ECO:0000256" key="2">
    <source>
        <dbReference type="ARBA" id="ARBA00022658"/>
    </source>
</evidence>
<feature type="domain" description="N-terminal Ras-GEF" evidence="9">
    <location>
        <begin position="940"/>
        <end position="1078"/>
    </location>
</feature>
<evidence type="ECO:0000256" key="3">
    <source>
        <dbReference type="PROSITE-ProRule" id="PRU00168"/>
    </source>
</evidence>
<dbReference type="GO" id="GO:0051301">
    <property type="term" value="P:cell division"/>
    <property type="evidence" value="ECO:0007669"/>
    <property type="project" value="UniProtKB-KW"/>
</dbReference>
<keyword evidence="1 4" id="KW-0728">SH3 domain</keyword>
<dbReference type="InterPro" id="IPR056685">
    <property type="entry name" value="DUF7783"/>
</dbReference>
<evidence type="ECO:0000259" key="6">
    <source>
        <dbReference type="PROSITE" id="PS50002"/>
    </source>
</evidence>
<dbReference type="Gene3D" id="1.20.870.10">
    <property type="entry name" value="Son of sevenless (SoS) protein Chain: S domain 1"/>
    <property type="match status" value="1"/>
</dbReference>
<dbReference type="Pfam" id="PF00617">
    <property type="entry name" value="RasGEF"/>
    <property type="match status" value="1"/>
</dbReference>